<gene>
    <name evidence="1" type="ORF">SAMN04488069_1258</name>
</gene>
<dbReference type="EMBL" id="FNOV01000025">
    <property type="protein sequence ID" value="SDY97599.1"/>
    <property type="molecule type" value="Genomic_DNA"/>
</dbReference>
<dbReference type="AlphaFoldDB" id="A0A1H3PB31"/>
<evidence type="ECO:0000313" key="1">
    <source>
        <dbReference type="EMBL" id="SDY97599.1"/>
    </source>
</evidence>
<name>A0A1H3PB31_9BACT</name>
<dbReference type="OrthoDB" id="886754at2"/>
<dbReference type="InterPro" id="IPR010064">
    <property type="entry name" value="HK97-gp10_tail"/>
</dbReference>
<sequence length="119" mass="13309">MARSGVRVELKGMREAIAALRFYQIDKKARVKTEVATYTLLVESTAKDFAPVDTGRLRASIHSDFRADGLGGSVSTNVEYAQAQELGTRRMPAQPFMFPAAERWRVAYEQAITNALRTR</sequence>
<dbReference type="STRING" id="651662.SAMN04488069_1258"/>
<accession>A0A1H3PB31</accession>
<dbReference type="NCBIfam" id="TIGR01725">
    <property type="entry name" value="phge_HK97_gp10"/>
    <property type="match status" value="1"/>
</dbReference>
<organism evidence="1 2">
    <name type="scientific">Hymenobacter psychrophilus</name>
    <dbReference type="NCBI Taxonomy" id="651662"/>
    <lineage>
        <taxon>Bacteria</taxon>
        <taxon>Pseudomonadati</taxon>
        <taxon>Bacteroidota</taxon>
        <taxon>Cytophagia</taxon>
        <taxon>Cytophagales</taxon>
        <taxon>Hymenobacteraceae</taxon>
        <taxon>Hymenobacter</taxon>
    </lineage>
</organism>
<keyword evidence="2" id="KW-1185">Reference proteome</keyword>
<protein>
    <submittedName>
        <fullName evidence="1">Phage protein, HK97 gp10 family</fullName>
    </submittedName>
</protein>
<dbReference type="RefSeq" id="WP_092743865.1">
    <property type="nucleotide sequence ID" value="NZ_FNOV01000025.1"/>
</dbReference>
<reference evidence="2" key="1">
    <citation type="submission" date="2016-10" db="EMBL/GenBank/DDBJ databases">
        <authorList>
            <person name="Varghese N."/>
            <person name="Submissions S."/>
        </authorList>
    </citation>
    <scope>NUCLEOTIDE SEQUENCE [LARGE SCALE GENOMIC DNA]</scope>
    <source>
        <strain evidence="2">CGMCC 1.8975</strain>
    </source>
</reference>
<dbReference type="Proteomes" id="UP000199249">
    <property type="component" value="Unassembled WGS sequence"/>
</dbReference>
<evidence type="ECO:0000313" key="2">
    <source>
        <dbReference type="Proteomes" id="UP000199249"/>
    </source>
</evidence>
<proteinExistence type="predicted"/>